<feature type="chain" id="PRO_5014717696" evidence="1">
    <location>
        <begin position="24"/>
        <end position="569"/>
    </location>
</feature>
<dbReference type="Proteomes" id="UP000235533">
    <property type="component" value="Unassembled WGS sequence"/>
</dbReference>
<sequence>MTCTKFKLTTVAALVLAATNANAALYKVVEVTPSITDASEIYGVAIQPGVAKDAGNVELLKGCFDSSATNCTASTFKLAGETRNAVEGIGYREEVPFAMDAPFQYIQERDDFENYCYRELRYSTCESWADNRWSTWNKESSLSYVNAKAFVENGSSISSFNVSITALDDSGAPLGIESNGNDIRYNAVTTVPLTASSESRAWKAITASNNKVYNVGSVSVDQGETETSKPYKAFSSKAAIWDGTDTKEIDWVRGGNAQQGDYFAQGSMRSIAIDEPNSTFYGVGYNTVDGSSDLQDMNASVFVSDSLDISTATWTTKVISGAEVKSGSSNDDARYSNSVATDINENLFAVGYSKRNGYVPESGSAGNKIFVVTDAKNPTATYLSGGIFFGGSSGEAKAVNNFNEIVGQIDAETTREVDGSERRHRGFIYPYNVASSKDERRVDIFNGQAWWLDDLTNDGSASGENNKFRIIDASDINDAGVISATAIKCTVGGTTQPYDTTSHNSYCGGAASNAVEEVVAVKLIPIAGKGKADIQTRSADTEKVDRQGGSLGWFALTVLGLLGFRRKFK</sequence>
<dbReference type="NCBIfam" id="TIGR03501">
    <property type="entry name" value="GlyGly_CTERM"/>
    <property type="match status" value="1"/>
</dbReference>
<dbReference type="AlphaFoldDB" id="A0A2N7JKL5"/>
<evidence type="ECO:0000313" key="2">
    <source>
        <dbReference type="EMBL" id="PMM41259.1"/>
    </source>
</evidence>
<comment type="caution">
    <text evidence="2">The sequence shown here is derived from an EMBL/GenBank/DDBJ whole genome shotgun (WGS) entry which is preliminary data.</text>
</comment>
<proteinExistence type="predicted"/>
<feature type="signal peptide" evidence="1">
    <location>
        <begin position="1"/>
        <end position="23"/>
    </location>
</feature>
<gene>
    <name evidence="2" type="ORF">BCT54_10720</name>
</gene>
<dbReference type="EMBL" id="MCZF01000288">
    <property type="protein sequence ID" value="PMM41259.1"/>
    <property type="molecule type" value="Genomic_DNA"/>
</dbReference>
<name>A0A2N7JKL5_VIBSP</name>
<evidence type="ECO:0000313" key="3">
    <source>
        <dbReference type="Proteomes" id="UP000235533"/>
    </source>
</evidence>
<keyword evidence="1" id="KW-0732">Signal</keyword>
<organism evidence="2 3">
    <name type="scientific">Vibrio splendidus</name>
    <dbReference type="NCBI Taxonomy" id="29497"/>
    <lineage>
        <taxon>Bacteria</taxon>
        <taxon>Pseudomonadati</taxon>
        <taxon>Pseudomonadota</taxon>
        <taxon>Gammaproteobacteria</taxon>
        <taxon>Vibrionales</taxon>
        <taxon>Vibrionaceae</taxon>
        <taxon>Vibrio</taxon>
    </lineage>
</organism>
<evidence type="ECO:0000256" key="1">
    <source>
        <dbReference type="SAM" id="SignalP"/>
    </source>
</evidence>
<dbReference type="InterPro" id="IPR020008">
    <property type="entry name" value="GlyGly_CTERM"/>
</dbReference>
<dbReference type="Pfam" id="PF11949">
    <property type="entry name" value="DUF3466"/>
    <property type="match status" value="1"/>
</dbReference>
<accession>A0A2N7JKL5</accession>
<reference evidence="3" key="1">
    <citation type="submission" date="2016-07" db="EMBL/GenBank/DDBJ databases">
        <title>Nontailed viruses are major unrecognized killers of bacteria in the ocean.</title>
        <authorList>
            <person name="Kauffman K."/>
            <person name="Hussain F."/>
            <person name="Yang J."/>
            <person name="Arevalo P."/>
            <person name="Brown J."/>
            <person name="Cutler M."/>
            <person name="Kelly L."/>
            <person name="Polz M.F."/>
        </authorList>
    </citation>
    <scope>NUCLEOTIDE SEQUENCE [LARGE SCALE GENOMIC DNA]</scope>
    <source>
        <strain evidence="3">10N.261.48.B5</strain>
    </source>
</reference>
<dbReference type="RefSeq" id="WP_102553762.1">
    <property type="nucleotide sequence ID" value="NZ_MCZF01000288.1"/>
</dbReference>
<dbReference type="InterPro" id="IPR022562">
    <property type="entry name" value="DUF3466"/>
</dbReference>
<protein>
    <submittedName>
        <fullName evidence="2">GlyGly-CTERM sorting domain-containing protein</fullName>
    </submittedName>
</protein>